<evidence type="ECO:0000256" key="4">
    <source>
        <dbReference type="ARBA" id="ARBA00022989"/>
    </source>
</evidence>
<dbReference type="Pfam" id="PF04505">
    <property type="entry name" value="CD225"/>
    <property type="match status" value="1"/>
</dbReference>
<feature type="transmembrane region" description="Helical" evidence="7">
    <location>
        <begin position="74"/>
        <end position="93"/>
    </location>
</feature>
<organism evidence="8 9">
    <name type="scientific">Coilia grayii</name>
    <name type="common">Gray's grenadier anchovy</name>
    <dbReference type="NCBI Taxonomy" id="363190"/>
    <lineage>
        <taxon>Eukaryota</taxon>
        <taxon>Metazoa</taxon>
        <taxon>Chordata</taxon>
        <taxon>Craniata</taxon>
        <taxon>Vertebrata</taxon>
        <taxon>Euteleostomi</taxon>
        <taxon>Actinopterygii</taxon>
        <taxon>Neopterygii</taxon>
        <taxon>Teleostei</taxon>
        <taxon>Clupei</taxon>
        <taxon>Clupeiformes</taxon>
        <taxon>Clupeoidei</taxon>
        <taxon>Engraulidae</taxon>
        <taxon>Coilinae</taxon>
        <taxon>Coilia</taxon>
    </lineage>
</organism>
<evidence type="ECO:0000256" key="2">
    <source>
        <dbReference type="ARBA" id="ARBA00006843"/>
    </source>
</evidence>
<evidence type="ECO:0000256" key="1">
    <source>
        <dbReference type="ARBA" id="ARBA00004370"/>
    </source>
</evidence>
<dbReference type="Proteomes" id="UP001591681">
    <property type="component" value="Unassembled WGS sequence"/>
</dbReference>
<proteinExistence type="inferred from homology"/>
<keyword evidence="9" id="KW-1185">Reference proteome</keyword>
<evidence type="ECO:0000256" key="5">
    <source>
        <dbReference type="ARBA" id="ARBA00023136"/>
    </source>
</evidence>
<dbReference type="InterPro" id="IPR007593">
    <property type="entry name" value="CD225/Dispanin_fam"/>
</dbReference>
<evidence type="ECO:0000256" key="7">
    <source>
        <dbReference type="SAM" id="Phobius"/>
    </source>
</evidence>
<name>A0ABD1KP63_9TELE</name>
<dbReference type="AlphaFoldDB" id="A0ABD1KP63"/>
<evidence type="ECO:0000256" key="6">
    <source>
        <dbReference type="SAM" id="MobiDB-lite"/>
    </source>
</evidence>
<comment type="caution">
    <text evidence="8">The sequence shown here is derived from an EMBL/GenBank/DDBJ whole genome shotgun (WGS) entry which is preliminary data.</text>
</comment>
<gene>
    <name evidence="8" type="ORF">ACEWY4_002720</name>
</gene>
<keyword evidence="3 7" id="KW-0812">Transmembrane</keyword>
<dbReference type="EMBL" id="JBHFQA010000003">
    <property type="protein sequence ID" value="KAL2100959.1"/>
    <property type="molecule type" value="Genomic_DNA"/>
</dbReference>
<keyword evidence="4 7" id="KW-1133">Transmembrane helix</keyword>
<comment type="subcellular location">
    <subcellularLocation>
        <location evidence="1">Membrane</location>
    </subcellularLocation>
</comment>
<accession>A0ABD1KP63</accession>
<comment type="similarity">
    <text evidence="2">Belongs to the CD225/Dispanin family.</text>
</comment>
<feature type="region of interest" description="Disordered" evidence="6">
    <location>
        <begin position="1"/>
        <end position="21"/>
    </location>
</feature>
<evidence type="ECO:0000313" key="9">
    <source>
        <dbReference type="Proteomes" id="UP001591681"/>
    </source>
</evidence>
<feature type="transmembrane region" description="Helical" evidence="7">
    <location>
        <begin position="119"/>
        <end position="144"/>
    </location>
</feature>
<evidence type="ECO:0000313" key="8">
    <source>
        <dbReference type="EMBL" id="KAL2100959.1"/>
    </source>
</evidence>
<evidence type="ECO:0000256" key="3">
    <source>
        <dbReference type="ARBA" id="ARBA00022692"/>
    </source>
</evidence>
<keyword evidence="5 7" id="KW-0472">Membrane</keyword>
<sequence length="148" mass="15839">MSHPTKQTDSAEGEHDEEATPLQDHVVTCENGDTPHCSSSHGCMFAMKQQVGSLRQSITSCCSCCPPDPHHRKLAIASIICGLSCVGATALIYSVKAEERKQCDPQNAQLYSDKAKCRAVTAIALGVAIPILLMVLVILGSYLLTLID</sequence>
<protein>
    <submittedName>
        <fullName evidence="8">Uncharacterized protein</fullName>
    </submittedName>
</protein>
<feature type="compositionally biased region" description="Polar residues" evidence="6">
    <location>
        <begin position="1"/>
        <end position="10"/>
    </location>
</feature>
<reference evidence="8 9" key="1">
    <citation type="submission" date="2024-09" db="EMBL/GenBank/DDBJ databases">
        <title>A chromosome-level genome assembly of Gray's grenadier anchovy, Coilia grayii.</title>
        <authorList>
            <person name="Fu Z."/>
        </authorList>
    </citation>
    <scope>NUCLEOTIDE SEQUENCE [LARGE SCALE GENOMIC DNA]</scope>
    <source>
        <strain evidence="8">G4</strain>
        <tissue evidence="8">Muscle</tissue>
    </source>
</reference>
<dbReference type="GO" id="GO:0016020">
    <property type="term" value="C:membrane"/>
    <property type="evidence" value="ECO:0007669"/>
    <property type="project" value="UniProtKB-SubCell"/>
</dbReference>